<dbReference type="AlphaFoldDB" id="A0AAI8VLZ5"/>
<accession>A0AAI8VLZ5</accession>
<reference evidence="1" key="1">
    <citation type="submission" date="2023-10" db="EMBL/GenBank/DDBJ databases">
        <authorList>
            <person name="Hackl T."/>
        </authorList>
    </citation>
    <scope>NUCLEOTIDE SEQUENCE</scope>
</reference>
<evidence type="ECO:0000313" key="1">
    <source>
        <dbReference type="EMBL" id="CAJ2507017.1"/>
    </source>
</evidence>
<dbReference type="PANTHER" id="PTHR10622:SF12">
    <property type="entry name" value="HET DOMAIN-CONTAINING PROTEIN"/>
    <property type="match status" value="1"/>
</dbReference>
<dbReference type="PANTHER" id="PTHR10622">
    <property type="entry name" value="HET DOMAIN-CONTAINING PROTEIN"/>
    <property type="match status" value="1"/>
</dbReference>
<comment type="caution">
    <text evidence="1">The sequence shown here is derived from an EMBL/GenBank/DDBJ whole genome shotgun (WGS) entry which is preliminary data.</text>
</comment>
<protein>
    <submittedName>
        <fullName evidence="1">Uu.00g082030.m01.CDS01</fullName>
    </submittedName>
</protein>
<dbReference type="Proteomes" id="UP001295740">
    <property type="component" value="Unassembled WGS sequence"/>
</dbReference>
<name>A0AAI8VLZ5_9PEZI</name>
<keyword evidence="2" id="KW-1185">Reference proteome</keyword>
<evidence type="ECO:0000313" key="2">
    <source>
        <dbReference type="Proteomes" id="UP001295740"/>
    </source>
</evidence>
<sequence length="444" mass="50617">MGDKDVSTTTGDMMDNGLPGCRWFTKGWALQEIIAPRNLEFYDSCWTLRGTKESLRDTLATITKIDPAALCGTRRLQDYPVAVKMSWASKRETTRVEDLAYCLLGLFDVHMPMIYGEGDNAFIRLQEPICKMTNDLSLFSWTSKPDPRNVSRGVFASSPEEFRSCGGIVRFSRSFRRDVKFAITNRGLRIELGVTEYSQATGIIIMMLDCFDTLRLTDGRPSSIGLYLFPTGNEVVRIHPDKLHDDGTLWNRFQNRCTIYMREHIPVEEGLSQSNYHPSIYMDLPEPVAMLDVRPSAQKYNDSDSPVWTRLSADEDFLVYCLFRVHGQQIRGVQTHAPFRCLVVYAKWAGESRQEDVIKAYVWTEHCDFWPEIVRLVDGPNETCEGSSNYQLHKMLIKNGVAPDEKTTATHVDEETVVTVRLDVSQASLHHMLDISVERSAIQE</sequence>
<organism evidence="1 2">
    <name type="scientific">Anthostomella pinea</name>
    <dbReference type="NCBI Taxonomy" id="933095"/>
    <lineage>
        <taxon>Eukaryota</taxon>
        <taxon>Fungi</taxon>
        <taxon>Dikarya</taxon>
        <taxon>Ascomycota</taxon>
        <taxon>Pezizomycotina</taxon>
        <taxon>Sordariomycetes</taxon>
        <taxon>Xylariomycetidae</taxon>
        <taxon>Xylariales</taxon>
        <taxon>Xylariaceae</taxon>
        <taxon>Anthostomella</taxon>
    </lineage>
</organism>
<gene>
    <name evidence="1" type="ORF">KHLLAP_LOCUS7485</name>
</gene>
<dbReference type="EMBL" id="CAUWAG010000010">
    <property type="protein sequence ID" value="CAJ2507017.1"/>
    <property type="molecule type" value="Genomic_DNA"/>
</dbReference>
<proteinExistence type="predicted"/>